<sequence>MADAFVSPPLAIEQAFLDHNGHVNMAYHLVLVDRALDLAFEPLKGPNYLAGRGMTTFAGEVHVRYLREVNAEDEVRGRVILVESDAKRALWAVEIIRASDGAVVTTAEGVSLSVSAESRRVAPFPDDVRARIEAVVARDAEAAAGLDWLGRRVSMRRG</sequence>
<dbReference type="CDD" id="cd00586">
    <property type="entry name" value="4HBT"/>
    <property type="match status" value="1"/>
</dbReference>
<organism evidence="1 2">
    <name type="scientific">Hansschlegelia plantiphila</name>
    <dbReference type="NCBI Taxonomy" id="374655"/>
    <lineage>
        <taxon>Bacteria</taxon>
        <taxon>Pseudomonadati</taxon>
        <taxon>Pseudomonadota</taxon>
        <taxon>Alphaproteobacteria</taxon>
        <taxon>Hyphomicrobiales</taxon>
        <taxon>Methylopilaceae</taxon>
        <taxon>Hansschlegelia</taxon>
    </lineage>
</organism>
<dbReference type="SUPFAM" id="SSF54637">
    <property type="entry name" value="Thioesterase/thiol ester dehydrase-isomerase"/>
    <property type="match status" value="1"/>
</dbReference>
<dbReference type="InterPro" id="IPR029069">
    <property type="entry name" value="HotDog_dom_sf"/>
</dbReference>
<evidence type="ECO:0000313" key="1">
    <source>
        <dbReference type="EMBL" id="GLK67965.1"/>
    </source>
</evidence>
<name>A0A9W6IZC5_9HYPH</name>
<reference evidence="1" key="1">
    <citation type="journal article" date="2014" name="Int. J. Syst. Evol. Microbiol.">
        <title>Complete genome sequence of Corynebacterium casei LMG S-19264T (=DSM 44701T), isolated from a smear-ripened cheese.</title>
        <authorList>
            <consortium name="US DOE Joint Genome Institute (JGI-PGF)"/>
            <person name="Walter F."/>
            <person name="Albersmeier A."/>
            <person name="Kalinowski J."/>
            <person name="Ruckert C."/>
        </authorList>
    </citation>
    <scope>NUCLEOTIDE SEQUENCE</scope>
    <source>
        <strain evidence="1">VKM B-2347</strain>
    </source>
</reference>
<dbReference type="RefSeq" id="WP_271168204.1">
    <property type="nucleotide sequence ID" value="NZ_BSFI01000007.1"/>
</dbReference>
<accession>A0A9W6IZC5</accession>
<dbReference type="Proteomes" id="UP001143372">
    <property type="component" value="Unassembled WGS sequence"/>
</dbReference>
<evidence type="ECO:0000313" key="2">
    <source>
        <dbReference type="Proteomes" id="UP001143372"/>
    </source>
</evidence>
<keyword evidence="2" id="KW-1185">Reference proteome</keyword>
<proteinExistence type="predicted"/>
<comment type="caution">
    <text evidence="1">The sequence shown here is derived from an EMBL/GenBank/DDBJ whole genome shotgun (WGS) entry which is preliminary data.</text>
</comment>
<gene>
    <name evidence="1" type="ORF">GCM10008179_16030</name>
</gene>
<dbReference type="EMBL" id="BSFI01000007">
    <property type="protein sequence ID" value="GLK67965.1"/>
    <property type="molecule type" value="Genomic_DNA"/>
</dbReference>
<protein>
    <submittedName>
        <fullName evidence="1">Thioesterase</fullName>
    </submittedName>
</protein>
<dbReference type="AlphaFoldDB" id="A0A9W6IZC5"/>
<dbReference type="Pfam" id="PF13279">
    <property type="entry name" value="4HBT_2"/>
    <property type="match status" value="1"/>
</dbReference>
<dbReference type="Gene3D" id="3.10.129.10">
    <property type="entry name" value="Hotdog Thioesterase"/>
    <property type="match status" value="1"/>
</dbReference>
<reference evidence="1" key="2">
    <citation type="submission" date="2023-01" db="EMBL/GenBank/DDBJ databases">
        <authorList>
            <person name="Sun Q."/>
            <person name="Evtushenko L."/>
        </authorList>
    </citation>
    <scope>NUCLEOTIDE SEQUENCE</scope>
    <source>
        <strain evidence="1">VKM B-2347</strain>
    </source>
</reference>